<sequence>MKFPVPHNENIINKYPSISLYYDISYHSEEQKL</sequence>
<dbReference type="HOGENOM" id="CLU_3381973_0_0_10"/>
<dbReference type="EMBL" id="AM398681">
    <property type="protein sequence ID" value="CAL42699.1"/>
    <property type="molecule type" value="Genomic_DNA"/>
</dbReference>
<reference evidence="1 2" key="1">
    <citation type="journal article" date="2007" name="Nat. Biotechnol.">
        <title>Complete genome sequence of the fish pathogen Flavobacterium psychrophilum.</title>
        <authorList>
            <person name="Duchaud E."/>
            <person name="Boussaha M."/>
            <person name="Loux V."/>
            <person name="Bernardet J.F."/>
            <person name="Michel C."/>
            <person name="Kerouault B."/>
            <person name="Mondot S."/>
            <person name="Nicolas P."/>
            <person name="Bossy R."/>
            <person name="Caron C."/>
            <person name="Bessieres P."/>
            <person name="Gibrat J.F."/>
            <person name="Claverol S."/>
            <person name="Dumetz F."/>
            <person name="Le Henaff M."/>
            <person name="Benmansour A."/>
        </authorList>
    </citation>
    <scope>NUCLEOTIDE SEQUENCE [LARGE SCALE GENOMIC DNA]</scope>
    <source>
        <strain evidence="2">ATCC 49511 / DSM 21280 / CIP 103535 / JIP02/86</strain>
    </source>
</reference>
<dbReference type="Proteomes" id="UP000006394">
    <property type="component" value="Chromosome"/>
</dbReference>
<dbReference type="EnsemblBacteria" id="CAL42699">
    <property type="protein sequence ID" value="CAL42699"/>
    <property type="gene ID" value="FP0594"/>
</dbReference>
<dbReference type="KEGG" id="fps:FP0594"/>
<keyword evidence="2" id="KW-1185">Reference proteome</keyword>
<evidence type="ECO:0000313" key="2">
    <source>
        <dbReference type="Proteomes" id="UP000006394"/>
    </source>
</evidence>
<organism evidence="1 2">
    <name type="scientific">Flavobacterium psychrophilum (strain ATCC 49511 / DSM 21280 / CIP 103535 / JIP02/86)</name>
    <dbReference type="NCBI Taxonomy" id="402612"/>
    <lineage>
        <taxon>Bacteria</taxon>
        <taxon>Pseudomonadati</taxon>
        <taxon>Bacteroidota</taxon>
        <taxon>Flavobacteriia</taxon>
        <taxon>Flavobacteriales</taxon>
        <taxon>Flavobacteriaceae</taxon>
        <taxon>Flavobacterium</taxon>
    </lineage>
</organism>
<dbReference type="AlphaFoldDB" id="A6GX76"/>
<dbReference type="STRING" id="402612.FP0594"/>
<protein>
    <submittedName>
        <fullName evidence="1">Uncharacterized protein</fullName>
    </submittedName>
</protein>
<name>A6GX76_FLAPJ</name>
<evidence type="ECO:0000313" key="1">
    <source>
        <dbReference type="EMBL" id="CAL42699.1"/>
    </source>
</evidence>
<accession>A6GX76</accession>
<proteinExistence type="predicted"/>
<gene>
    <name evidence="1" type="ordered locus">FP0594</name>
</gene>